<protein>
    <submittedName>
        <fullName evidence="2">Uncharacterized protein</fullName>
    </submittedName>
</protein>
<evidence type="ECO:0000256" key="1">
    <source>
        <dbReference type="SAM" id="MobiDB-lite"/>
    </source>
</evidence>
<feature type="region of interest" description="Disordered" evidence="1">
    <location>
        <begin position="44"/>
        <end position="75"/>
    </location>
</feature>
<proteinExistence type="predicted"/>
<sequence>MMGAARIFADIVTSNLGFLPTALSAASRGPFRLCGRVVDLLRRVLPPTPTPTPPSPSPKPQPSPPPGPNRCLDPDFGTLPKRKAYSFGHPTNTVNAPTTATSPTQLPKACANSNIAITRPDKNCTDALLLALTPAKYSLNSTADTSGSRAFISPAQDQGGCAANVGFVVTAAAEAAVNVYMQQSWSKLNSSEQDFSFCK</sequence>
<evidence type="ECO:0000313" key="2">
    <source>
        <dbReference type="EMBL" id="SZX62321.1"/>
    </source>
</evidence>
<reference evidence="2 3" key="1">
    <citation type="submission" date="2016-10" db="EMBL/GenBank/DDBJ databases">
        <authorList>
            <person name="Cai Z."/>
        </authorList>
    </citation>
    <scope>NUCLEOTIDE SEQUENCE [LARGE SCALE GENOMIC DNA]</scope>
</reference>
<dbReference type="EMBL" id="FNXT01000218">
    <property type="protein sequence ID" value="SZX62321.1"/>
    <property type="molecule type" value="Genomic_DNA"/>
</dbReference>
<keyword evidence="3" id="KW-1185">Reference proteome</keyword>
<dbReference type="AlphaFoldDB" id="A0A383VAT9"/>
<dbReference type="Proteomes" id="UP000256970">
    <property type="component" value="Unassembled WGS sequence"/>
</dbReference>
<organism evidence="2 3">
    <name type="scientific">Tetradesmus obliquus</name>
    <name type="common">Green alga</name>
    <name type="synonym">Acutodesmus obliquus</name>
    <dbReference type="NCBI Taxonomy" id="3088"/>
    <lineage>
        <taxon>Eukaryota</taxon>
        <taxon>Viridiplantae</taxon>
        <taxon>Chlorophyta</taxon>
        <taxon>core chlorophytes</taxon>
        <taxon>Chlorophyceae</taxon>
        <taxon>CS clade</taxon>
        <taxon>Sphaeropleales</taxon>
        <taxon>Scenedesmaceae</taxon>
        <taxon>Tetradesmus</taxon>
    </lineage>
</organism>
<gene>
    <name evidence="2" type="ORF">BQ4739_LOCUS2918</name>
</gene>
<accession>A0A383VAT9</accession>
<evidence type="ECO:0000313" key="3">
    <source>
        <dbReference type="Proteomes" id="UP000256970"/>
    </source>
</evidence>
<feature type="compositionally biased region" description="Pro residues" evidence="1">
    <location>
        <begin position="46"/>
        <end position="68"/>
    </location>
</feature>
<name>A0A383VAT9_TETOB</name>